<evidence type="ECO:0000259" key="1">
    <source>
        <dbReference type="Pfam" id="PF25359"/>
    </source>
</evidence>
<evidence type="ECO:0000313" key="4">
    <source>
        <dbReference type="Proteomes" id="UP001177023"/>
    </source>
</evidence>
<dbReference type="Pfam" id="PF26253">
    <property type="entry name" value="RdRP_head"/>
    <property type="match status" value="1"/>
</dbReference>
<protein>
    <recommendedName>
        <fullName evidence="5">RNA-directed RNA polymerase</fullName>
    </recommendedName>
</protein>
<dbReference type="InterPro" id="IPR007855">
    <property type="entry name" value="RDRP"/>
</dbReference>
<feature type="domain" description="PH-like" evidence="1">
    <location>
        <begin position="121"/>
        <end position="316"/>
    </location>
</feature>
<dbReference type="InterPro" id="IPR058752">
    <property type="entry name" value="RDRP_C_head"/>
</dbReference>
<dbReference type="PANTHER" id="PTHR23079:SF57">
    <property type="entry name" value="RNA-DIRECTED RNA POLYMERASE"/>
    <property type="match status" value="1"/>
</dbReference>
<dbReference type="Pfam" id="PF25359">
    <property type="entry name" value="PH_met_RdRP"/>
    <property type="match status" value="1"/>
</dbReference>
<dbReference type="GO" id="GO:0030422">
    <property type="term" value="P:siRNA processing"/>
    <property type="evidence" value="ECO:0007669"/>
    <property type="project" value="TreeGrafter"/>
</dbReference>
<feature type="non-terminal residue" evidence="3">
    <location>
        <position position="1"/>
    </location>
</feature>
<reference evidence="3" key="1">
    <citation type="submission" date="2023-06" db="EMBL/GenBank/DDBJ databases">
        <authorList>
            <person name="Delattre M."/>
        </authorList>
    </citation>
    <scope>NUCLEOTIDE SEQUENCE</scope>
    <source>
        <strain evidence="3">AF72</strain>
    </source>
</reference>
<sequence length="526" mass="60793">MDPNRIYLPPPTTVGRFHFLFAQDAQTDGYFLESQIKKVCEENGAVLKGYSDRVVKQDFNGCKDTEVYADIEHPEWQIAFSDIILDLGLLWPDLEANFHLAATIEIPSATVFCRQLGPPLDFPAEAIYYGNFANRGQLLLHWEVSYRSNGERLKEGIKCSFVHDEGMAYFRFQNWEKSNDCDRNLESHLQWIEGRKDGKSCLMTYTIRLPYKNVKRLFVEQTADGTYLHFHTMVPPEIFRISEQRQKKAGRQGDGERTRYIFRGRTEGELPKSTTLCESPIFSVEISHEKMSDDTLYQLLGRMSQIGCMPIFYTLLDHKYELVAYRDDLGGIKEIQKIVEDSLEGDNEVNIELDPAFNHPGWENMKEEAEAGLIEWSQAIKRVLDHYGVASAAEIITGCVMAMRNKAAESDGDQVTYFTTSQTIESTGHHIGDYEMLTEPYEEHWANEAHPLHRQVKQPTVAMLQKATAYYKVAYEYARQQRGDRTLYLSFPWLVWDLLVALKKDRFRHDMEAVYEETQAKEFNVV</sequence>
<evidence type="ECO:0000313" key="3">
    <source>
        <dbReference type="EMBL" id="CAJ0576210.1"/>
    </source>
</evidence>
<keyword evidence="4" id="KW-1185">Reference proteome</keyword>
<evidence type="ECO:0000259" key="2">
    <source>
        <dbReference type="Pfam" id="PF26253"/>
    </source>
</evidence>
<dbReference type="AlphaFoldDB" id="A0AA36G2F8"/>
<evidence type="ECO:0008006" key="5">
    <source>
        <dbReference type="Google" id="ProtNLM"/>
    </source>
</evidence>
<proteinExistence type="predicted"/>
<feature type="domain" description="RDRP C-terminal head" evidence="2">
    <location>
        <begin position="359"/>
        <end position="514"/>
    </location>
</feature>
<accession>A0AA36G2F8</accession>
<gene>
    <name evidence="3" type="ORF">MSPICULIGERA_LOCUS14507</name>
</gene>
<name>A0AA36G2F8_9BILA</name>
<dbReference type="PANTHER" id="PTHR23079">
    <property type="entry name" value="RNA-DEPENDENT RNA POLYMERASE"/>
    <property type="match status" value="1"/>
</dbReference>
<dbReference type="EMBL" id="CATQJA010002643">
    <property type="protein sequence ID" value="CAJ0576210.1"/>
    <property type="molecule type" value="Genomic_DNA"/>
</dbReference>
<organism evidence="3 4">
    <name type="scientific">Mesorhabditis spiculigera</name>
    <dbReference type="NCBI Taxonomy" id="96644"/>
    <lineage>
        <taxon>Eukaryota</taxon>
        <taxon>Metazoa</taxon>
        <taxon>Ecdysozoa</taxon>
        <taxon>Nematoda</taxon>
        <taxon>Chromadorea</taxon>
        <taxon>Rhabditida</taxon>
        <taxon>Rhabditina</taxon>
        <taxon>Rhabditomorpha</taxon>
        <taxon>Rhabditoidea</taxon>
        <taxon>Rhabditidae</taxon>
        <taxon>Mesorhabditinae</taxon>
        <taxon>Mesorhabditis</taxon>
    </lineage>
</organism>
<dbReference type="InterPro" id="IPR057493">
    <property type="entry name" value="PH_RdRP-assoc"/>
</dbReference>
<dbReference type="GO" id="GO:0003968">
    <property type="term" value="F:RNA-directed RNA polymerase activity"/>
    <property type="evidence" value="ECO:0007669"/>
    <property type="project" value="InterPro"/>
</dbReference>
<dbReference type="Proteomes" id="UP001177023">
    <property type="component" value="Unassembled WGS sequence"/>
</dbReference>
<comment type="caution">
    <text evidence="3">The sequence shown here is derived from an EMBL/GenBank/DDBJ whole genome shotgun (WGS) entry which is preliminary data.</text>
</comment>
<dbReference type="GO" id="GO:0031380">
    <property type="term" value="C:nuclear RNA-directed RNA polymerase complex"/>
    <property type="evidence" value="ECO:0007669"/>
    <property type="project" value="TreeGrafter"/>
</dbReference>